<dbReference type="HOGENOM" id="CLU_315439_0_0_3"/>
<feature type="domain" description="GAF" evidence="1">
    <location>
        <begin position="199"/>
        <end position="351"/>
    </location>
</feature>
<dbReference type="Gene3D" id="3.30.450.40">
    <property type="match status" value="3"/>
</dbReference>
<dbReference type="STRING" id="395961.Cyan7425_3739"/>
<dbReference type="InterPro" id="IPR003018">
    <property type="entry name" value="GAF"/>
</dbReference>
<sequence length="936" mass="106733">MVQSPRPGYDRHLVALEEVLQTLRDQQRIDRLVETTSQFLHKEFNYPLVWIAVYLREEHMLVGQGGVSEKDHSFLKQKVSLFPGDLLDQVLVQQRPASVPDLREERRAGEWRKFAQKHRIQGTLIHPIRYREECLGLVLLGSEQWGGFLRGEQMSCLSILLGGLGASLSQLVTEQQRQKQKRPDEPLLALIAQLNSLPSFQQRSLTVVQETQQFINSARTSIWWFEPEQNLFRRRVTNQSKTSRDQPQTIPEISAQEISGFCQALSAGQSVAVSEMQSTIANSAPLRLMRQLKVQSFLAAPLLVQERLVGFLAVEDGPPRLWQEAERNYLQAAAQLLALTVPQDKTEQTIQPIQQDQGLSPGFTRPIYSEQDWRDTLRLAAEQLSKSLQVPRVVLLLCDPDTGKFSVGFQNQGVKLRPLGESLKPLSDVDWQMLERSTGAITIDNWSDDLRLLAWRETFLNLGVKSLLVCSTALGRPLEGLLLLGHESVRGWTSTERQMVESVAQQLGLIVHQWQLQRQSEQQQKIHTSVQQGLMAIQKTQNLERLEQTALNDLMQVLQVPLAALVTWSPGQNQGRIVVPPEIHPKFAVQAEVLVPIDRDELIQTALTRSRDRDPIDQYSSLVKLSVQELAPDTRHWLCGSDVGQIIAIALQTDPEYEASGVVLVVDRLERHWTALQLSALVTLLNHFAWAHRAISLTQLLKQEWQNLESLNWYKQRRLEDWCRQLTFCSRQMNELVQQKSLLAIDTLGQRLAHQLEAMVSTMSALAQRESWQLHIQPDSIPLATLLKRLLDRIEPLLKKQQIWYQVHNQRNLTISGDIHKIDLALYELLLAACHRVTPGGRIDLWCQPLEQDWFELSITDDGTIDPRLLIDLHHYEHLDLLAPSTLDQPPGRHLKICQSLLQQLGGQMDMFRLEDGRVLSRLILPLVPPAVRGDR</sequence>
<reference evidence="2" key="1">
    <citation type="submission" date="2009-01" db="EMBL/GenBank/DDBJ databases">
        <title>Complete sequence of chromosome Cyanothece sp. PCC 7425.</title>
        <authorList>
            <consortium name="US DOE Joint Genome Institute"/>
            <person name="Lucas S."/>
            <person name="Copeland A."/>
            <person name="Lapidus A."/>
            <person name="Glavina del Rio T."/>
            <person name="Dalin E."/>
            <person name="Tice H."/>
            <person name="Bruce D."/>
            <person name="Goodwin L."/>
            <person name="Pitluck S."/>
            <person name="Sims D."/>
            <person name="Meineke L."/>
            <person name="Brettin T."/>
            <person name="Detter J.C."/>
            <person name="Han C."/>
            <person name="Larimer F."/>
            <person name="Land M."/>
            <person name="Hauser L."/>
            <person name="Kyrpides N."/>
            <person name="Ovchinnikova G."/>
            <person name="Liberton M."/>
            <person name="Stoeckel J."/>
            <person name="Banerjee A."/>
            <person name="Singh A."/>
            <person name="Page L."/>
            <person name="Sato H."/>
            <person name="Zhao L."/>
            <person name="Sherman L."/>
            <person name="Pakrasi H."/>
            <person name="Richardson P."/>
        </authorList>
    </citation>
    <scope>NUCLEOTIDE SEQUENCE</scope>
    <source>
        <strain evidence="2">PCC 7425</strain>
    </source>
</reference>
<feature type="domain" description="GAF" evidence="1">
    <location>
        <begin position="28"/>
        <end position="178"/>
    </location>
</feature>
<dbReference type="OrthoDB" id="567987at2"/>
<proteinExistence type="predicted"/>
<accession>B8HTH7</accession>
<gene>
    <name evidence="2" type="ordered locus">Cyan7425_3739</name>
</gene>
<protein>
    <submittedName>
        <fullName evidence="2">Putative GAF sensor protein</fullName>
    </submittedName>
</protein>
<evidence type="ECO:0000259" key="1">
    <source>
        <dbReference type="SMART" id="SM00065"/>
    </source>
</evidence>
<dbReference type="KEGG" id="cyn:Cyan7425_3739"/>
<dbReference type="SMART" id="SM00065">
    <property type="entry name" value="GAF"/>
    <property type="match status" value="3"/>
</dbReference>
<dbReference type="Gene3D" id="3.30.565.10">
    <property type="entry name" value="Histidine kinase-like ATPase, C-terminal domain"/>
    <property type="match status" value="1"/>
</dbReference>
<dbReference type="EMBL" id="CP001344">
    <property type="protein sequence ID" value="ACL46058.1"/>
    <property type="molecule type" value="Genomic_DNA"/>
</dbReference>
<dbReference type="AlphaFoldDB" id="B8HTH7"/>
<dbReference type="SUPFAM" id="SSF55781">
    <property type="entry name" value="GAF domain-like"/>
    <property type="match status" value="3"/>
</dbReference>
<dbReference type="InterPro" id="IPR029016">
    <property type="entry name" value="GAF-like_dom_sf"/>
</dbReference>
<dbReference type="SUPFAM" id="SSF55874">
    <property type="entry name" value="ATPase domain of HSP90 chaperone/DNA topoisomerase II/histidine kinase"/>
    <property type="match status" value="1"/>
</dbReference>
<organism evidence="2">
    <name type="scientific">Cyanothece sp. (strain PCC 7425 / ATCC 29141)</name>
    <dbReference type="NCBI Taxonomy" id="395961"/>
    <lineage>
        <taxon>Bacteria</taxon>
        <taxon>Bacillati</taxon>
        <taxon>Cyanobacteriota</taxon>
        <taxon>Cyanophyceae</taxon>
        <taxon>Gomontiellales</taxon>
        <taxon>Cyanothecaceae</taxon>
        <taxon>Cyanothece</taxon>
    </lineage>
</organism>
<dbReference type="eggNOG" id="COG2203">
    <property type="taxonomic scope" value="Bacteria"/>
</dbReference>
<name>B8HTH7_CYAP4</name>
<evidence type="ECO:0000313" key="2">
    <source>
        <dbReference type="EMBL" id="ACL46058.1"/>
    </source>
</evidence>
<dbReference type="InterPro" id="IPR036890">
    <property type="entry name" value="HATPase_C_sf"/>
</dbReference>
<dbReference type="Pfam" id="PF01590">
    <property type="entry name" value="GAF"/>
    <property type="match status" value="2"/>
</dbReference>
<feature type="domain" description="GAF" evidence="1">
    <location>
        <begin position="372"/>
        <end position="521"/>
    </location>
</feature>